<dbReference type="HOGENOM" id="CLU_026974_2_0_2"/>
<dbReference type="eggNOG" id="arCOG00227">
    <property type="taxonomic scope" value="Archaea"/>
</dbReference>
<reference evidence="4" key="1">
    <citation type="submission" date="2010-02" db="EMBL/GenBank/DDBJ databases">
        <title>Complete sequence of chromosome of Natrialba magadii ATCC 43099.</title>
        <authorList>
            <consortium name="US DOE Joint Genome Institute"/>
            <person name="Lucas S."/>
            <person name="Copeland A."/>
            <person name="Lapidus A."/>
            <person name="Cheng J.-F."/>
            <person name="Bruce D."/>
            <person name="Goodwin L."/>
            <person name="Pitluck S."/>
            <person name="Davenport K."/>
            <person name="Saunders E."/>
            <person name="Detter J.C."/>
            <person name="Han C."/>
            <person name="Tapia R."/>
            <person name="Land M."/>
            <person name="Hauser L."/>
            <person name="Kyrpides N."/>
            <person name="Mikhailova N."/>
            <person name="De Castro R.E."/>
            <person name="Maupin-Furlow J.A."/>
            <person name="Woyke T."/>
        </authorList>
    </citation>
    <scope>NUCLEOTIDE SEQUENCE [LARGE SCALE GENOMIC DNA]</scope>
    <source>
        <strain evidence="4">ATCC 43099 / DSM 3394 / CCM 3739 / CIP 104546 / IAM 13178 / JCM 8861 / NBRC 102185 / NCIMB 2190 / MS3</strain>
    </source>
</reference>
<dbReference type="KEGG" id="nmg:Nmag_1462"/>
<organism evidence="3 4">
    <name type="scientific">Natrialba magadii (strain ATCC 43099 / DSM 3394 / CCM 3739 / CIP 104546 / IAM 13178 / JCM 8861 / NBRC 102185 / NCIMB 2190 / MS3)</name>
    <name type="common">Natronobacterium magadii</name>
    <dbReference type="NCBI Taxonomy" id="547559"/>
    <lineage>
        <taxon>Archaea</taxon>
        <taxon>Methanobacteriati</taxon>
        <taxon>Methanobacteriota</taxon>
        <taxon>Stenosarchaea group</taxon>
        <taxon>Halobacteria</taxon>
        <taxon>Halobacteriales</taxon>
        <taxon>Natrialbaceae</taxon>
        <taxon>Natrialba</taxon>
    </lineage>
</organism>
<name>D3STM3_NATMM</name>
<dbReference type="STRING" id="547559.Nmag_1462"/>
<accession>D3STM3</accession>
<dbReference type="InterPro" id="IPR026045">
    <property type="entry name" value="Ferric-bd"/>
</dbReference>
<dbReference type="PIRSF" id="PIRSF002825">
    <property type="entry name" value="CfbpA"/>
    <property type="match status" value="1"/>
</dbReference>
<dbReference type="EMBL" id="CP001932">
    <property type="protein sequence ID" value="ADD05040.1"/>
    <property type="molecule type" value="Genomic_DNA"/>
</dbReference>
<evidence type="ECO:0000313" key="4">
    <source>
        <dbReference type="Proteomes" id="UP000001879"/>
    </source>
</evidence>
<dbReference type="Gene3D" id="3.40.190.10">
    <property type="entry name" value="Periplasmic binding protein-like II"/>
    <property type="match status" value="2"/>
</dbReference>
<dbReference type="AlphaFoldDB" id="D3STM3"/>
<protein>
    <submittedName>
        <fullName evidence="3">ABC-type transport system periplasmic substrate-binding protein (Probable substrate iron)</fullName>
    </submittedName>
</protein>
<dbReference type="SUPFAM" id="SSF53850">
    <property type="entry name" value="Periplasmic binding protein-like II"/>
    <property type="match status" value="1"/>
</dbReference>
<feature type="region of interest" description="Disordered" evidence="2">
    <location>
        <begin position="359"/>
        <end position="392"/>
    </location>
</feature>
<keyword evidence="4" id="KW-1185">Reference proteome</keyword>
<dbReference type="PANTHER" id="PTHR30006">
    <property type="entry name" value="THIAMINE-BINDING PERIPLASMIC PROTEIN-RELATED"/>
    <property type="match status" value="1"/>
</dbReference>
<reference evidence="3 4" key="2">
    <citation type="journal article" date="2012" name="BMC Genomics">
        <title>A comparative genomics perspective on the genetic content of the alkaliphilic haloarchaeon Natrialba magadii ATCC 43099T.</title>
        <authorList>
            <person name="Siddaramappa S."/>
            <person name="Challacombe J.F."/>
            <person name="Decastro R.E."/>
            <person name="Pfeiffer F."/>
            <person name="Sastre D.E."/>
            <person name="Gimenez M.I."/>
            <person name="Paggi R.A."/>
            <person name="Detter J.C."/>
            <person name="Davenport K.W."/>
            <person name="Goodwin L.A."/>
            <person name="Kyrpides N."/>
            <person name="Tapia R."/>
            <person name="Pitluck S."/>
            <person name="Lucas S."/>
            <person name="Woyke T."/>
            <person name="Maupin-Furlow J.A."/>
        </authorList>
    </citation>
    <scope>NUCLEOTIDE SEQUENCE [LARGE SCALE GENOMIC DNA]</scope>
    <source>
        <strain evidence="4">ATCC 43099 / DSM 3394 / CCM 3739 / CIP 104546 / IAM 13178 / JCM 8861 / NBRC 102185 / NCIMB 2190 / MS3</strain>
    </source>
</reference>
<dbReference type="PaxDb" id="547559-Nmag_1462"/>
<evidence type="ECO:0000256" key="1">
    <source>
        <dbReference type="ARBA" id="ARBA00022729"/>
    </source>
</evidence>
<keyword evidence="1" id="KW-0732">Signal</keyword>
<feature type="compositionally biased region" description="Acidic residues" evidence="2">
    <location>
        <begin position="361"/>
        <end position="381"/>
    </location>
</feature>
<dbReference type="PANTHER" id="PTHR30006:SF24">
    <property type="entry name" value="SLL0237 PROTEIN"/>
    <property type="match status" value="1"/>
</dbReference>
<sequence>MQPAAVILSVMHGSDGTRVPGHDHGGRRSRSYDRRRFLAAAGVVSAGVVSGCLGLGDDESDVLGDPEYREGRPDPGGVSIEEMPDLNGDLTIYSGRSQPRIGELIEYVEAQYDELTIEVRYDDTADLISTIETEAETPADVFYGSETQSMTHLKDEGYTVELPDEVIDLVDTGSIDPDGHWTGFTRRFRAMAYNRDAYDADELPDDIFAYAEDERFQDEIMWPPDQGSFQAFLTSMRLLHGEEETRSWVQSMTDDQGVEASPGGDSALAQAVGDGEVSVGLTNHYVVRDHGGDSVGLAFTSDDAGAMYNVTGGAVMADSDDTETAANFVQHMLSAEAQEYFATTTWEYPVIDGVAPLEELPGTDEFEPPEFDLNELDDPDPTLELLREEDVL</sequence>
<dbReference type="Pfam" id="PF13343">
    <property type="entry name" value="SBP_bac_6"/>
    <property type="match status" value="1"/>
</dbReference>
<gene>
    <name evidence="3" type="primary">sfuA2</name>
    <name evidence="3" type="ordered locus">Nmag_1462</name>
</gene>
<dbReference type="Proteomes" id="UP000001879">
    <property type="component" value="Chromosome"/>
</dbReference>
<evidence type="ECO:0000313" key="3">
    <source>
        <dbReference type="EMBL" id="ADD05040.1"/>
    </source>
</evidence>
<proteinExistence type="predicted"/>
<evidence type="ECO:0000256" key="2">
    <source>
        <dbReference type="SAM" id="MobiDB-lite"/>
    </source>
</evidence>
<feature type="region of interest" description="Disordered" evidence="2">
    <location>
        <begin position="59"/>
        <end position="78"/>
    </location>
</feature>